<gene>
    <name evidence="2" type="ORF">CJD36_000580</name>
</gene>
<keyword evidence="1" id="KW-1133">Transmembrane helix</keyword>
<feature type="transmembrane region" description="Helical" evidence="1">
    <location>
        <begin position="179"/>
        <end position="197"/>
    </location>
</feature>
<keyword evidence="1" id="KW-0472">Membrane</keyword>
<name>A0A2S7T022_9BACT</name>
<reference evidence="2 3" key="1">
    <citation type="submission" date="2018-01" db="EMBL/GenBank/DDBJ databases">
        <title>A novel member of the phylum Bacteroidetes isolated from glacier ice.</title>
        <authorList>
            <person name="Liu Q."/>
            <person name="Xin Y.-H."/>
        </authorList>
    </citation>
    <scope>NUCLEOTIDE SEQUENCE [LARGE SCALE GENOMIC DNA]</scope>
    <source>
        <strain evidence="2 3">RB1R16</strain>
    </source>
</reference>
<evidence type="ECO:0000256" key="1">
    <source>
        <dbReference type="SAM" id="Phobius"/>
    </source>
</evidence>
<keyword evidence="3" id="KW-1185">Reference proteome</keyword>
<accession>A0A2S7T022</accession>
<organism evidence="2 3">
    <name type="scientific">Flavipsychrobacter stenotrophus</name>
    <dbReference type="NCBI Taxonomy" id="2077091"/>
    <lineage>
        <taxon>Bacteria</taxon>
        <taxon>Pseudomonadati</taxon>
        <taxon>Bacteroidota</taxon>
        <taxon>Chitinophagia</taxon>
        <taxon>Chitinophagales</taxon>
        <taxon>Chitinophagaceae</taxon>
        <taxon>Flavipsychrobacter</taxon>
    </lineage>
</organism>
<protein>
    <submittedName>
        <fullName evidence="2">Uncharacterized protein</fullName>
    </submittedName>
</protein>
<feature type="transmembrane region" description="Helical" evidence="1">
    <location>
        <begin position="37"/>
        <end position="56"/>
    </location>
</feature>
<dbReference type="EMBL" id="PPSL01000001">
    <property type="protein sequence ID" value="PQJ12288.1"/>
    <property type="molecule type" value="Genomic_DNA"/>
</dbReference>
<keyword evidence="1" id="KW-0812">Transmembrane</keyword>
<comment type="caution">
    <text evidence="2">The sequence shown here is derived from an EMBL/GenBank/DDBJ whole genome shotgun (WGS) entry which is preliminary data.</text>
</comment>
<dbReference type="RefSeq" id="WP_105037172.1">
    <property type="nucleotide sequence ID" value="NZ_PPSL01000001.1"/>
</dbReference>
<evidence type="ECO:0000313" key="2">
    <source>
        <dbReference type="EMBL" id="PQJ12288.1"/>
    </source>
</evidence>
<proteinExistence type="predicted"/>
<feature type="transmembrane region" description="Helical" evidence="1">
    <location>
        <begin position="12"/>
        <end position="31"/>
    </location>
</feature>
<dbReference type="AlphaFoldDB" id="A0A2S7T022"/>
<dbReference type="Proteomes" id="UP000239872">
    <property type="component" value="Unassembled WGS sequence"/>
</dbReference>
<evidence type="ECO:0000313" key="3">
    <source>
        <dbReference type="Proteomes" id="UP000239872"/>
    </source>
</evidence>
<feature type="transmembrane region" description="Helical" evidence="1">
    <location>
        <begin position="217"/>
        <end position="236"/>
    </location>
</feature>
<sequence>MTYRTSVSDPFSRMVAFIVSSFIGMIIVFSLSGLMNVWLILLIYLAEMVSLSYLLMRVFSSGLIETIVMNDRLHMRWMKHYLLSKQDDKEIHFKDIEDHEYIASRISRTYALLLKDGSDVVYNQFNMYVTGKEDMEAMGRDIWDAVERYNIKNPEPEVPLGYEKKTPVYTQSPSEKRKAAWRLAGGIVGAIGIYLFVGFPILKMLFPANPVFWEFKMLAAFTGILLLFAKVFGVIYEKWQKAQGGEESEETERSANGY</sequence>